<proteinExistence type="predicted"/>
<dbReference type="Proteomes" id="UP001056384">
    <property type="component" value="Chromosome 7"/>
</dbReference>
<organism evidence="2 3">
    <name type="scientific">Septoria linicola</name>
    <dbReference type="NCBI Taxonomy" id="215465"/>
    <lineage>
        <taxon>Eukaryota</taxon>
        <taxon>Fungi</taxon>
        <taxon>Dikarya</taxon>
        <taxon>Ascomycota</taxon>
        <taxon>Pezizomycotina</taxon>
        <taxon>Dothideomycetes</taxon>
        <taxon>Dothideomycetidae</taxon>
        <taxon>Mycosphaerellales</taxon>
        <taxon>Mycosphaerellaceae</taxon>
        <taxon>Septoria</taxon>
    </lineage>
</organism>
<reference evidence="2" key="1">
    <citation type="submission" date="2022-06" db="EMBL/GenBank/DDBJ databases">
        <title>Complete genome sequences of two strains of the flax pathogen Septoria linicola.</title>
        <authorList>
            <person name="Lapalu N."/>
            <person name="Simon A."/>
            <person name="Demenou B."/>
            <person name="Paumier D."/>
            <person name="Guillot M.-P."/>
            <person name="Gout L."/>
            <person name="Valade R."/>
        </authorList>
    </citation>
    <scope>NUCLEOTIDE SEQUENCE</scope>
    <source>
        <strain evidence="2">SE15195</strain>
    </source>
</reference>
<dbReference type="EMBL" id="CP099424">
    <property type="protein sequence ID" value="USW55463.1"/>
    <property type="molecule type" value="Genomic_DNA"/>
</dbReference>
<gene>
    <name evidence="2" type="ORF">Slin15195_G087820</name>
</gene>
<dbReference type="AlphaFoldDB" id="A0A9Q9AYC2"/>
<dbReference type="OrthoDB" id="3644588at2759"/>
<evidence type="ECO:0000313" key="2">
    <source>
        <dbReference type="EMBL" id="USW55463.1"/>
    </source>
</evidence>
<evidence type="ECO:0000256" key="1">
    <source>
        <dbReference type="SAM" id="SignalP"/>
    </source>
</evidence>
<accession>A0A9Q9AYC2</accession>
<keyword evidence="1" id="KW-0732">Signal</keyword>
<feature type="signal peptide" evidence="1">
    <location>
        <begin position="1"/>
        <end position="16"/>
    </location>
</feature>
<evidence type="ECO:0000313" key="3">
    <source>
        <dbReference type="Proteomes" id="UP001056384"/>
    </source>
</evidence>
<keyword evidence="3" id="KW-1185">Reference proteome</keyword>
<feature type="chain" id="PRO_5040257312" evidence="1">
    <location>
        <begin position="17"/>
        <end position="120"/>
    </location>
</feature>
<protein>
    <submittedName>
        <fullName evidence="2">Uncharacterized protein</fullName>
    </submittedName>
</protein>
<name>A0A9Q9AYC2_9PEZI</name>
<sequence length="120" mass="11547">MQFTLALFTFVASVLAQQEVGGGIDGNLGQFQGTAGGAINGPTGFVQGCIGGSGPGAAKTECFPVETAPAPTATKTEAFAGKAAGTLGPASGFLDSDGLCGGAAVGTNGFTTCLRPTQSA</sequence>